<evidence type="ECO:0000313" key="2">
    <source>
        <dbReference type="EMBL" id="AWB47987.1"/>
    </source>
</evidence>
<dbReference type="RefSeq" id="WP_108434811.1">
    <property type="nucleotide sequence ID" value="NZ_CP028918.1"/>
</dbReference>
<keyword evidence="2" id="KW-0489">Methyltransferase</keyword>
<proteinExistence type="predicted"/>
<accession>A0A2S0UJI1</accession>
<dbReference type="InterPro" id="IPR002750">
    <property type="entry name" value="CobE/GbiG_C"/>
</dbReference>
<dbReference type="GO" id="GO:0008168">
    <property type="term" value="F:methyltransferase activity"/>
    <property type="evidence" value="ECO:0007669"/>
    <property type="project" value="UniProtKB-KW"/>
</dbReference>
<name>A0A2S0UJI1_9RHOB</name>
<protein>
    <submittedName>
        <fullName evidence="2">Precorrin methylase</fullName>
    </submittedName>
</protein>
<dbReference type="SUPFAM" id="SSF159664">
    <property type="entry name" value="CobE/GbiG C-terminal domain-like"/>
    <property type="match status" value="1"/>
</dbReference>
<dbReference type="AlphaFoldDB" id="A0A2S0UJI1"/>
<gene>
    <name evidence="2" type="ORF">HYN69_05180</name>
</gene>
<keyword evidence="3" id="KW-1185">Reference proteome</keyword>
<dbReference type="Gene3D" id="3.30.420.180">
    <property type="entry name" value="CobE/GbiG C-terminal domain"/>
    <property type="match status" value="1"/>
</dbReference>
<keyword evidence="2" id="KW-0808">Transferase</keyword>
<reference evidence="2 3" key="1">
    <citation type="submission" date="2018-04" db="EMBL/GenBank/DDBJ databases">
        <title>Genome sequencing of Gemmobacter.</title>
        <authorList>
            <person name="Yi H."/>
            <person name="Baek M.-G."/>
        </authorList>
    </citation>
    <scope>NUCLEOTIDE SEQUENCE [LARGE SCALE GENOMIC DNA]</scope>
    <source>
        <strain evidence="2 3">HYN0069</strain>
    </source>
</reference>
<dbReference type="EMBL" id="CP028918">
    <property type="protein sequence ID" value="AWB47987.1"/>
    <property type="molecule type" value="Genomic_DNA"/>
</dbReference>
<feature type="domain" description="CobE/GbiG C-terminal" evidence="1">
    <location>
        <begin position="3"/>
        <end position="111"/>
    </location>
</feature>
<evidence type="ECO:0000259" key="1">
    <source>
        <dbReference type="Pfam" id="PF01890"/>
    </source>
</evidence>
<dbReference type="InterPro" id="IPR036518">
    <property type="entry name" value="CobE/GbiG_C_sf"/>
</dbReference>
<sequence length="116" mass="10977">MRVAGIGFRGAATVDDLAAALALAGDADALATDTSKAGAAVMLALAARTGLAVRAVDVSGTATPTASVRVTEAFGTGSVAEAAALVAAGRNARLVVGRVVAPNGMATAAIAEGDGA</sequence>
<dbReference type="GO" id="GO:0009236">
    <property type="term" value="P:cobalamin biosynthetic process"/>
    <property type="evidence" value="ECO:0007669"/>
    <property type="project" value="InterPro"/>
</dbReference>
<dbReference type="OrthoDB" id="7665855at2"/>
<evidence type="ECO:0000313" key="3">
    <source>
        <dbReference type="Proteomes" id="UP000244496"/>
    </source>
</evidence>
<dbReference type="Pfam" id="PF01890">
    <property type="entry name" value="CbiG_C"/>
    <property type="match status" value="1"/>
</dbReference>
<dbReference type="KEGG" id="geh:HYN69_05180"/>
<dbReference type="Proteomes" id="UP000244496">
    <property type="component" value="Chromosome"/>
</dbReference>
<dbReference type="GO" id="GO:0032259">
    <property type="term" value="P:methylation"/>
    <property type="evidence" value="ECO:0007669"/>
    <property type="project" value="UniProtKB-KW"/>
</dbReference>
<organism evidence="2 3">
    <name type="scientific">Paragemmobacter aquarius</name>
    <dbReference type="NCBI Taxonomy" id="2169400"/>
    <lineage>
        <taxon>Bacteria</taxon>
        <taxon>Pseudomonadati</taxon>
        <taxon>Pseudomonadota</taxon>
        <taxon>Alphaproteobacteria</taxon>
        <taxon>Rhodobacterales</taxon>
        <taxon>Paracoccaceae</taxon>
        <taxon>Paragemmobacter</taxon>
    </lineage>
</organism>